<dbReference type="AlphaFoldDB" id="A0A914PHD4"/>
<accession>A0A914PHD4</accession>
<evidence type="ECO:0000313" key="3">
    <source>
        <dbReference type="WBParaSite" id="PDA_v2.g17724.t1"/>
    </source>
</evidence>
<keyword evidence="2" id="KW-1185">Reference proteome</keyword>
<dbReference type="WBParaSite" id="PDA_v2.g17724.t1">
    <property type="protein sequence ID" value="PDA_v2.g17724.t1"/>
    <property type="gene ID" value="PDA_v2.g17724"/>
</dbReference>
<evidence type="ECO:0000313" key="2">
    <source>
        <dbReference type="Proteomes" id="UP000887578"/>
    </source>
</evidence>
<feature type="compositionally biased region" description="Polar residues" evidence="1">
    <location>
        <begin position="409"/>
        <end position="429"/>
    </location>
</feature>
<protein>
    <submittedName>
        <fullName evidence="3">C2H2-type domain-containing protein</fullName>
    </submittedName>
</protein>
<feature type="region of interest" description="Disordered" evidence="1">
    <location>
        <begin position="382"/>
        <end position="443"/>
    </location>
</feature>
<name>A0A914PHD4_9BILA</name>
<feature type="region of interest" description="Disordered" evidence="1">
    <location>
        <begin position="315"/>
        <end position="366"/>
    </location>
</feature>
<feature type="region of interest" description="Disordered" evidence="1">
    <location>
        <begin position="250"/>
        <end position="299"/>
    </location>
</feature>
<feature type="compositionally biased region" description="Low complexity" evidence="1">
    <location>
        <begin position="333"/>
        <end position="352"/>
    </location>
</feature>
<organism evidence="2 3">
    <name type="scientific">Panagrolaimus davidi</name>
    <dbReference type="NCBI Taxonomy" id="227884"/>
    <lineage>
        <taxon>Eukaryota</taxon>
        <taxon>Metazoa</taxon>
        <taxon>Ecdysozoa</taxon>
        <taxon>Nematoda</taxon>
        <taxon>Chromadorea</taxon>
        <taxon>Rhabditida</taxon>
        <taxon>Tylenchina</taxon>
        <taxon>Panagrolaimomorpha</taxon>
        <taxon>Panagrolaimoidea</taxon>
        <taxon>Panagrolaimidae</taxon>
        <taxon>Panagrolaimus</taxon>
    </lineage>
</organism>
<feature type="compositionally biased region" description="Polar residues" evidence="1">
    <location>
        <begin position="382"/>
        <end position="392"/>
    </location>
</feature>
<proteinExistence type="predicted"/>
<sequence>MAGGADEYQQNKEGKCRYCYQGKPPLKNLLRHILNQHKDELSEEIQEINGHFRAKIKLPLLEGSVEPGTILCKVRWNNGQNVDYVSAQKICTLPKFREYIMYINKGQCPQINEENVNEALSQLSSTCAIEINYSLIPGKVSNKQRLLQKSSGKKRIHNVSLERNSSQNIISPGPSSPRVSVLSGITSVLEERSDNAMNSQQTDKSAAETPVENRQMPLQNHVGIYTPRPRQQHRVPVGFNDALKALNDYPSNVNDGDESRCIDLSVTSSSDDDDVDNSNVSTADNPVFPADDVPSTTNNTDTVDIIAQLMETSNSVPAAETNHSKRDECRLASSNTSTESSTPTSISESLNSTTLERNENPEDHFNAFPCEAIPAHISDYVNKNQSISPPKLQSQESSDIPPSEPSPPTSAINEDSNIVQNPANQNQRVQPLPEPQENGIINP</sequence>
<feature type="compositionally biased region" description="Polar residues" evidence="1">
    <location>
        <begin position="195"/>
        <end position="204"/>
    </location>
</feature>
<feature type="compositionally biased region" description="Basic and acidic residues" evidence="1">
    <location>
        <begin position="356"/>
        <end position="365"/>
    </location>
</feature>
<evidence type="ECO:0000256" key="1">
    <source>
        <dbReference type="SAM" id="MobiDB-lite"/>
    </source>
</evidence>
<reference evidence="3" key="1">
    <citation type="submission" date="2022-11" db="UniProtKB">
        <authorList>
            <consortium name="WormBaseParasite"/>
        </authorList>
    </citation>
    <scope>IDENTIFICATION</scope>
</reference>
<feature type="region of interest" description="Disordered" evidence="1">
    <location>
        <begin position="191"/>
        <end position="214"/>
    </location>
</feature>
<dbReference type="Proteomes" id="UP000887578">
    <property type="component" value="Unplaced"/>
</dbReference>